<dbReference type="Gene3D" id="2.20.25.10">
    <property type="match status" value="1"/>
</dbReference>
<dbReference type="InterPro" id="IPR048774">
    <property type="entry name" value="Helic-prim_T7_N"/>
</dbReference>
<dbReference type="HAMAP" id="MF_04154">
    <property type="entry name" value="Helic_Prim_T7"/>
    <property type="match status" value="1"/>
</dbReference>
<dbReference type="SMART" id="SM00493">
    <property type="entry name" value="TOPRIM"/>
    <property type="match status" value="1"/>
</dbReference>
<dbReference type="Pfam" id="PF21268">
    <property type="entry name" value="Helic-prim_T7_N"/>
    <property type="match status" value="1"/>
</dbReference>
<dbReference type="InterPro" id="IPR013237">
    <property type="entry name" value="Phage_T7_Gp4_N"/>
</dbReference>
<dbReference type="EMBL" id="CP115541">
    <property type="protein sequence ID" value="WNH52452.1"/>
    <property type="molecule type" value="Genomic_DNA"/>
</dbReference>
<dbReference type="PANTHER" id="PTHR12873">
    <property type="entry name" value="T7-LIKE MITOCHONDRIAL DNA HELICASE"/>
    <property type="match status" value="1"/>
</dbReference>
<evidence type="ECO:0000313" key="3">
    <source>
        <dbReference type="EMBL" id="WNH52452.1"/>
    </source>
</evidence>
<evidence type="ECO:0000259" key="2">
    <source>
        <dbReference type="PROSITE" id="PS51199"/>
    </source>
</evidence>
<proteinExistence type="inferred from homology"/>
<keyword evidence="4" id="KW-1185">Reference proteome</keyword>
<dbReference type="InterPro" id="IPR007694">
    <property type="entry name" value="DNA_helicase_DnaB-like_C"/>
</dbReference>
<dbReference type="SUPFAM" id="SSF57783">
    <property type="entry name" value="Zinc beta-ribbon"/>
    <property type="match status" value="1"/>
</dbReference>
<dbReference type="CDD" id="cd00188">
    <property type="entry name" value="TOPRIM"/>
    <property type="match status" value="1"/>
</dbReference>
<dbReference type="PANTHER" id="PTHR12873:SF0">
    <property type="entry name" value="TWINKLE MTDNA HELICASE"/>
    <property type="match status" value="1"/>
</dbReference>
<dbReference type="SUPFAM" id="SSF52540">
    <property type="entry name" value="P-loop containing nucleoside triphosphate hydrolases"/>
    <property type="match status" value="1"/>
</dbReference>
<dbReference type="RefSeq" id="WP_311191650.1">
    <property type="nucleotide sequence ID" value="NZ_CP115541.1"/>
</dbReference>
<feature type="domain" description="Toprim" evidence="1">
    <location>
        <begin position="146"/>
        <end position="233"/>
    </location>
</feature>
<sequence length="550" mass="61248">MEQTYNDSELVSKGACDECGSSDGNALYTDGHAYCFVCNHYTPGEGAAPQAQEGGKKSRPMHHGDVRALAKRGLTEETCKKWGYTVGRVPHPKTKTDELCQIATYRDEAGRPIAQKLRWADKTFQTVGDFKHVGLYGQWLWRDGGKRVVVVEGEIDALTVSQLQSHKWPVVSLPNGAPAAKKTLSGMLTWLQKFQEVVLMFDDDDVGQKAAQECAPLFAPGQCKVARIAGFKDANEAHLAGEGARVIDAIWGAKEYRPDGIVAIEDVADKAAEDVSMSELQWAWPTLNALTYGRRRGEVYGFAGGTGMGKTTVFKQVQASILEKERRPIGLFHLEEPPHHTAKTIAGVLDGVRYHVPGVEYDKDKLKSTLGGLKGRVYLFDHFGGLTYERVIEQMRYMRHAFGVQDFFLDHITALAAVMEGDDERKQIDRMMAELASLMMELDSTLYYISHCATPEGKSHEEGGRVLEKHLRGSRSIVFWSHFIFAVEGNKQEPGSPRILRVLKDRFTGDSNGLCLGLMYDQGTGRMTECSLEERKESNHGFRDETNNDF</sequence>
<dbReference type="PROSITE" id="PS51199">
    <property type="entry name" value="SF4_HELICASE"/>
    <property type="match status" value="1"/>
</dbReference>
<dbReference type="InterPro" id="IPR027032">
    <property type="entry name" value="Twinkle-like"/>
</dbReference>
<dbReference type="CDD" id="cd19483">
    <property type="entry name" value="RecA-like_Gp4D_helicase"/>
    <property type="match status" value="1"/>
</dbReference>
<dbReference type="Gene3D" id="2.20.25.180">
    <property type="match status" value="1"/>
</dbReference>
<dbReference type="InterPro" id="IPR006171">
    <property type="entry name" value="TOPRIM_dom"/>
</dbReference>
<organism evidence="3 4">
    <name type="scientific">Stenotrophomonas oahuensis</name>
    <dbReference type="NCBI Taxonomy" id="3003271"/>
    <lineage>
        <taxon>Bacteria</taxon>
        <taxon>Pseudomonadati</taxon>
        <taxon>Pseudomonadota</taxon>
        <taxon>Gammaproteobacteria</taxon>
        <taxon>Lysobacterales</taxon>
        <taxon>Lysobacteraceae</taxon>
        <taxon>Stenotrophomonas</taxon>
    </lineage>
</organism>
<protein>
    <submittedName>
        <fullName evidence="3">Toprim domain-containing protein</fullName>
    </submittedName>
</protein>
<evidence type="ECO:0000313" key="4">
    <source>
        <dbReference type="Proteomes" id="UP001302072"/>
    </source>
</evidence>
<dbReference type="Pfam" id="PF03796">
    <property type="entry name" value="DnaB_C"/>
    <property type="match status" value="1"/>
</dbReference>
<dbReference type="Gene3D" id="3.40.50.300">
    <property type="entry name" value="P-loop containing nucleotide triphosphate hydrolases"/>
    <property type="match status" value="1"/>
</dbReference>
<dbReference type="SMART" id="SM00778">
    <property type="entry name" value="Prim_Zn_Ribbon"/>
    <property type="match status" value="1"/>
</dbReference>
<name>A0ABY9YNG5_9GAMM</name>
<dbReference type="Gene3D" id="3.40.1360.10">
    <property type="match status" value="1"/>
</dbReference>
<reference evidence="3 4" key="1">
    <citation type="submission" date="2022-12" db="EMBL/GenBank/DDBJ databases">
        <title>Two new species, Stenotrophomonas aracearum and Stenotrophomonas oahuensis, isolated from Anthurium (Araceae family) in Hawaii.</title>
        <authorList>
            <person name="Chunag S.C."/>
            <person name="Dobhal S."/>
            <person name="Alvarez A."/>
            <person name="Arif M."/>
        </authorList>
    </citation>
    <scope>NUCLEOTIDE SEQUENCE [LARGE SCALE GENOMIC DNA]</scope>
    <source>
        <strain evidence="3 4">A5586</strain>
    </source>
</reference>
<dbReference type="Proteomes" id="UP001302072">
    <property type="component" value="Chromosome"/>
</dbReference>
<gene>
    <name evidence="3" type="ORF">PDM29_19370</name>
</gene>
<dbReference type="SUPFAM" id="SSF56731">
    <property type="entry name" value="DNA primase core"/>
    <property type="match status" value="1"/>
</dbReference>
<dbReference type="Pfam" id="PF13155">
    <property type="entry name" value="Toprim_2"/>
    <property type="match status" value="1"/>
</dbReference>
<feature type="domain" description="SF4 helicase" evidence="2">
    <location>
        <begin position="273"/>
        <end position="534"/>
    </location>
</feature>
<evidence type="ECO:0000259" key="1">
    <source>
        <dbReference type="PROSITE" id="PS50880"/>
    </source>
</evidence>
<dbReference type="InterPro" id="IPR027417">
    <property type="entry name" value="P-loop_NTPase"/>
</dbReference>
<dbReference type="PROSITE" id="PS50880">
    <property type="entry name" value="TOPRIM"/>
    <property type="match status" value="1"/>
</dbReference>
<dbReference type="InterPro" id="IPR046394">
    <property type="entry name" value="Helic_Prim_T7"/>
</dbReference>
<accession>A0ABY9YNG5</accession>